<accession>M0LUP6</accession>
<dbReference type="eggNOG" id="arCOG01583">
    <property type="taxonomic scope" value="Archaea"/>
</dbReference>
<dbReference type="InterPro" id="IPR011991">
    <property type="entry name" value="ArsR-like_HTH"/>
</dbReference>
<dbReference type="PANTHER" id="PTHR30154">
    <property type="entry name" value="LEUCINE-RESPONSIVE REGULATORY PROTEIN"/>
    <property type="match status" value="1"/>
</dbReference>
<feature type="domain" description="HTH asnC-type" evidence="4">
    <location>
        <begin position="6"/>
        <end position="68"/>
    </location>
</feature>
<evidence type="ECO:0000256" key="2">
    <source>
        <dbReference type="ARBA" id="ARBA00023125"/>
    </source>
</evidence>
<evidence type="ECO:0000259" key="4">
    <source>
        <dbReference type="PROSITE" id="PS50956"/>
    </source>
</evidence>
<evidence type="ECO:0000256" key="1">
    <source>
        <dbReference type="ARBA" id="ARBA00023015"/>
    </source>
</evidence>
<dbReference type="RefSeq" id="WP_007140644.1">
    <property type="nucleotide sequence ID" value="NZ_AOLZ01000022.1"/>
</dbReference>
<dbReference type="InterPro" id="IPR036388">
    <property type="entry name" value="WH-like_DNA-bd_sf"/>
</dbReference>
<keyword evidence="2" id="KW-0238">DNA-binding</keyword>
<dbReference type="GO" id="GO:0043200">
    <property type="term" value="P:response to amino acid"/>
    <property type="evidence" value="ECO:0007669"/>
    <property type="project" value="TreeGrafter"/>
</dbReference>
<dbReference type="EMBL" id="CP019285">
    <property type="protein sequence ID" value="APW99737.1"/>
    <property type="molecule type" value="Genomic_DNA"/>
</dbReference>
<evidence type="ECO:0000313" key="7">
    <source>
        <dbReference type="Proteomes" id="UP000011555"/>
    </source>
</evidence>
<dbReference type="InterPro" id="IPR000485">
    <property type="entry name" value="AsnC-type_HTH_dom"/>
</dbReference>
<protein>
    <submittedName>
        <fullName evidence="5 6">Transcriptional regulator</fullName>
    </submittedName>
</protein>
<dbReference type="Gene3D" id="1.10.10.10">
    <property type="entry name" value="Winged helix-like DNA-binding domain superfamily/Winged helix DNA-binding domain"/>
    <property type="match status" value="1"/>
</dbReference>
<dbReference type="PATRIC" id="fig|358396.7.peg.922"/>
<dbReference type="Proteomes" id="UP000186547">
    <property type="component" value="Chromosome"/>
</dbReference>
<dbReference type="GO" id="GO:0043565">
    <property type="term" value="F:sequence-specific DNA binding"/>
    <property type="evidence" value="ECO:0007669"/>
    <property type="project" value="InterPro"/>
</dbReference>
<keyword evidence="7" id="KW-1185">Reference proteome</keyword>
<reference evidence="5" key="3">
    <citation type="submission" date="2017-01" db="EMBL/GenBank/DDBJ databases">
        <authorList>
            <person name="Mah S.A."/>
            <person name="Swanson W.J."/>
            <person name="Moy G.W."/>
            <person name="Vacquier V.D."/>
        </authorList>
    </citation>
    <scope>NUCLEOTIDE SEQUENCE</scope>
    <source>
        <strain evidence="5">AJ5</strain>
    </source>
</reference>
<dbReference type="SUPFAM" id="SSF46785">
    <property type="entry name" value="Winged helix' DNA-binding domain"/>
    <property type="match status" value="1"/>
</dbReference>
<dbReference type="PROSITE" id="PS50956">
    <property type="entry name" value="HTH_ASNC_2"/>
    <property type="match status" value="1"/>
</dbReference>
<dbReference type="AlphaFoldDB" id="M0LUP6"/>
<evidence type="ECO:0000256" key="3">
    <source>
        <dbReference type="ARBA" id="ARBA00023163"/>
    </source>
</evidence>
<evidence type="ECO:0000313" key="5">
    <source>
        <dbReference type="EMBL" id="APW99737.1"/>
    </source>
</evidence>
<reference evidence="5 8" key="1">
    <citation type="journal article" date="2011" name="J. Bacteriol.">
        <title>Genome sequence of Halobiforma lacisalsi AJ5, an extremely halophilic archaeon which harbors a bop gene.</title>
        <authorList>
            <person name="Jiang X."/>
            <person name="Wang S."/>
            <person name="Cheng H."/>
            <person name="Huo Y."/>
            <person name="Zhang X."/>
            <person name="Zhu X."/>
            <person name="Han X."/>
            <person name="Ni P."/>
            <person name="Wu M."/>
        </authorList>
    </citation>
    <scope>NUCLEOTIDE SEQUENCE [LARGE SCALE GENOMIC DNA]</scope>
    <source>
        <strain evidence="5 8">AJ5</strain>
    </source>
</reference>
<dbReference type="InterPro" id="IPR019888">
    <property type="entry name" value="Tscrpt_reg_AsnC-like"/>
</dbReference>
<dbReference type="GO" id="GO:0005829">
    <property type="term" value="C:cytosol"/>
    <property type="evidence" value="ECO:0007669"/>
    <property type="project" value="TreeGrafter"/>
</dbReference>
<keyword evidence="3" id="KW-0804">Transcription</keyword>
<dbReference type="PANTHER" id="PTHR30154:SF34">
    <property type="entry name" value="TRANSCRIPTIONAL REGULATOR AZLB"/>
    <property type="match status" value="1"/>
</dbReference>
<dbReference type="CDD" id="cd00090">
    <property type="entry name" value="HTH_ARSR"/>
    <property type="match status" value="1"/>
</dbReference>
<gene>
    <name evidence="6" type="ORF">C445_04508</name>
    <name evidence="5" type="ORF">CHINAEXTREME_19045</name>
</gene>
<organism evidence="6 7">
    <name type="scientific">Natronobacterium lacisalsi AJ5</name>
    <dbReference type="NCBI Taxonomy" id="358396"/>
    <lineage>
        <taxon>Archaea</taxon>
        <taxon>Methanobacteriati</taxon>
        <taxon>Methanobacteriota</taxon>
        <taxon>Stenosarchaea group</taxon>
        <taxon>Halobacteria</taxon>
        <taxon>Halobacteriales</taxon>
        <taxon>Natrialbaceae</taxon>
        <taxon>Natronobacterium</taxon>
    </lineage>
</organism>
<evidence type="ECO:0000313" key="6">
    <source>
        <dbReference type="EMBL" id="EMA36089.1"/>
    </source>
</evidence>
<dbReference type="KEGG" id="hlc:CHINAEXTREME19045"/>
<dbReference type="Proteomes" id="UP000011555">
    <property type="component" value="Unassembled WGS sequence"/>
</dbReference>
<evidence type="ECO:0000313" key="8">
    <source>
        <dbReference type="Proteomes" id="UP000186547"/>
    </source>
</evidence>
<dbReference type="SMART" id="SM00344">
    <property type="entry name" value="HTH_ASNC"/>
    <property type="match status" value="1"/>
</dbReference>
<name>M0LUP6_NATLA</name>
<reference evidence="6 7" key="2">
    <citation type="journal article" date="2014" name="PLoS Genet.">
        <title>Phylogenetically driven sequencing of extremely halophilic archaea reveals strategies for static and dynamic osmo-response.</title>
        <authorList>
            <person name="Becker E.A."/>
            <person name="Seitzer P.M."/>
            <person name="Tritt A."/>
            <person name="Larsen D."/>
            <person name="Krusor M."/>
            <person name="Yao A.I."/>
            <person name="Wu D."/>
            <person name="Madern D."/>
            <person name="Eisen J.A."/>
            <person name="Darling A.E."/>
            <person name="Facciotti M.T."/>
        </authorList>
    </citation>
    <scope>NUCLEOTIDE SEQUENCE [LARGE SCALE GENOMIC DNA]</scope>
    <source>
        <strain evidence="6 7">AJ5</strain>
    </source>
</reference>
<dbReference type="EMBL" id="AOLZ01000022">
    <property type="protein sequence ID" value="EMA36089.1"/>
    <property type="molecule type" value="Genomic_DNA"/>
</dbReference>
<sequence length="158" mass="17646">MSSFELDDVDRGILHLLQEDARDNSPATIAEEVGVAPNTVRNRIERLEEHGVIEGYHPQIDYERAGYQLRVIFVCTVPISERRTFADEAFDIDGVVRVVEVLSGRENLAVEAVAEDSDGVTGIASDLEDLGCEIADEWFVKNERVQPFDHFGIDVADE</sequence>
<dbReference type="GeneID" id="30923267"/>
<dbReference type="Pfam" id="PF13412">
    <property type="entry name" value="HTH_24"/>
    <property type="match status" value="1"/>
</dbReference>
<keyword evidence="1" id="KW-0805">Transcription regulation</keyword>
<proteinExistence type="predicted"/>
<dbReference type="InterPro" id="IPR036390">
    <property type="entry name" value="WH_DNA-bd_sf"/>
</dbReference>
<dbReference type="PRINTS" id="PR00033">
    <property type="entry name" value="HTHASNC"/>
</dbReference>
<dbReference type="STRING" id="358396.CHINAEXTREME_19045"/>